<dbReference type="EMBL" id="JAFCIX010000076">
    <property type="protein sequence ID" value="KAH6599190.1"/>
    <property type="molecule type" value="Genomic_DNA"/>
</dbReference>
<comment type="caution">
    <text evidence="6">The sequence shown here is derived from an EMBL/GenBank/DDBJ whole genome shotgun (WGS) entry which is preliminary data.</text>
</comment>
<dbReference type="InterPro" id="IPR005124">
    <property type="entry name" value="V-ATPase_G"/>
</dbReference>
<gene>
    <name evidence="6" type="ORF">BASA50_003218</name>
</gene>
<dbReference type="Gene3D" id="1.20.5.2950">
    <property type="match status" value="1"/>
</dbReference>
<evidence type="ECO:0000256" key="2">
    <source>
        <dbReference type="ARBA" id="ARBA00022448"/>
    </source>
</evidence>
<evidence type="ECO:0000256" key="3">
    <source>
        <dbReference type="ARBA" id="ARBA00022781"/>
    </source>
</evidence>
<evidence type="ECO:0000256" key="4">
    <source>
        <dbReference type="ARBA" id="ARBA00023065"/>
    </source>
</evidence>
<evidence type="ECO:0000256" key="1">
    <source>
        <dbReference type="ARBA" id="ARBA00010066"/>
    </source>
</evidence>
<evidence type="ECO:0000313" key="6">
    <source>
        <dbReference type="EMBL" id="KAH6599190.1"/>
    </source>
</evidence>
<dbReference type="Pfam" id="PF03179">
    <property type="entry name" value="V-ATPase_G"/>
    <property type="match status" value="1"/>
</dbReference>
<evidence type="ECO:0000313" key="7">
    <source>
        <dbReference type="Proteomes" id="UP001648503"/>
    </source>
</evidence>
<reference evidence="6 7" key="1">
    <citation type="submission" date="2021-02" db="EMBL/GenBank/DDBJ databases">
        <title>Variation within the Batrachochytrium salamandrivorans European outbreak.</title>
        <authorList>
            <person name="Kelly M."/>
            <person name="Pasmans F."/>
            <person name="Shea T.P."/>
            <person name="Munoz J.F."/>
            <person name="Carranza S."/>
            <person name="Cuomo C.A."/>
            <person name="Martel A."/>
        </authorList>
    </citation>
    <scope>NUCLEOTIDE SEQUENCE [LARGE SCALE GENOMIC DNA]</scope>
    <source>
        <strain evidence="6 7">AMFP18/2</strain>
    </source>
</reference>
<sequence>MAQNSQGIQTLLEAEKEASKIVAKSRTYRVQRLKDARSEASKEIEVLKSQHAQKFQDFEKQFAGDSDDSVTKAHQHTEQSLLEINAAVQKNKKAVIEKLLATIVKCEPQIHVNAKPTKV</sequence>
<comment type="similarity">
    <text evidence="1 5">Belongs to the V-ATPase G subunit family.</text>
</comment>
<comment type="subunit">
    <text evidence="5">V-ATPase is a heteromultimeric enzyme made up of two complexes: the ATP-hydrolytic V1 complex and the proton translocation V0 complex.</text>
</comment>
<keyword evidence="2 5" id="KW-0813">Transport</keyword>
<organism evidence="6 7">
    <name type="scientific">Batrachochytrium salamandrivorans</name>
    <dbReference type="NCBI Taxonomy" id="1357716"/>
    <lineage>
        <taxon>Eukaryota</taxon>
        <taxon>Fungi</taxon>
        <taxon>Fungi incertae sedis</taxon>
        <taxon>Chytridiomycota</taxon>
        <taxon>Chytridiomycota incertae sedis</taxon>
        <taxon>Chytridiomycetes</taxon>
        <taxon>Rhizophydiales</taxon>
        <taxon>Rhizophydiales incertae sedis</taxon>
        <taxon>Batrachochytrium</taxon>
    </lineage>
</organism>
<name>A0ABQ8FM31_9FUNG</name>
<evidence type="ECO:0000256" key="5">
    <source>
        <dbReference type="RuleBase" id="RU364019"/>
    </source>
</evidence>
<protein>
    <recommendedName>
        <fullName evidence="5">V-type proton ATPase subunit G</fullName>
    </recommendedName>
</protein>
<keyword evidence="3 5" id="KW-0375">Hydrogen ion transport</keyword>
<dbReference type="PANTHER" id="PTHR12713">
    <property type="entry name" value="VACUOLAR ATP SYNTHASE SUBUNIT G"/>
    <property type="match status" value="1"/>
</dbReference>
<accession>A0ABQ8FM31</accession>
<dbReference type="NCBIfam" id="TIGR01147">
    <property type="entry name" value="V_ATP_synt_G"/>
    <property type="match status" value="1"/>
</dbReference>
<dbReference type="PANTHER" id="PTHR12713:SF11">
    <property type="entry name" value="V-TYPE PROTON ATPASE SUBUNIT G"/>
    <property type="match status" value="1"/>
</dbReference>
<dbReference type="Proteomes" id="UP001648503">
    <property type="component" value="Unassembled WGS sequence"/>
</dbReference>
<keyword evidence="7" id="KW-1185">Reference proteome</keyword>
<keyword evidence="4 5" id="KW-0406">Ion transport</keyword>
<comment type="function">
    <text evidence="5">Subunit of the V1 complex of vacuolar(H+)-ATPase (V-ATPase), a multisubunit enzyme composed of a peripheral complex (V1) that hydrolyzes ATP and a membrane integral complex (V0) that translocates protons. V-ATPase is responsible for acidifying and maintaining the pH of intracellular compartments and in some cell types, is targeted to the plasma membrane, where it is responsible for acidifying the extracellular environment.</text>
</comment>
<proteinExistence type="inferred from homology"/>